<dbReference type="EMBL" id="MN081869">
    <property type="protein sequence ID" value="QEA08202.1"/>
    <property type="molecule type" value="Genomic_DNA"/>
</dbReference>
<dbReference type="SUPFAM" id="SSF52540">
    <property type="entry name" value="P-loop containing nucleoside triphosphate hydrolases"/>
    <property type="match status" value="1"/>
</dbReference>
<organism evidence="1">
    <name type="scientific">Iridovirus Liz-CrIV</name>
    <dbReference type="NCBI Taxonomy" id="2594309"/>
    <lineage>
        <taxon>Viruses</taxon>
        <taxon>Varidnaviria</taxon>
        <taxon>Bamfordvirae</taxon>
        <taxon>Nucleocytoviricota</taxon>
        <taxon>Megaviricetes</taxon>
        <taxon>Pimascovirales</taxon>
        <taxon>Pimascovirales incertae sedis</taxon>
        <taxon>Iridoviridae</taxon>
    </lineage>
</organism>
<name>A0A5B8RK88_9VIRU</name>
<sequence>MSDTQEYSIKPFDANLINPREDNFNTVGGSKIVVIGKAGTGKSTLIRYLLFLKRSIIPVGMVVSGTEDSNCFYSDIFPPLFIHDEYDEEIIKKFIKRQKYANEHISENPWAVLLLDDCTEDKKIFSSKWQQSLFKNGRHWKLLYILSLQHATDIPPAIRTNVDGVFIFRETNENNLKNIYLNYAGVIPKFEIFKAYMTQVTGDYTALYIDNSAQDNGEWYEHVYYWKVPQMDTRDMKFGCHEYIEFGKQRYNEKYNKN</sequence>
<reference evidence="1" key="1">
    <citation type="journal article" date="2019" name="Viruses">
        <title>Detection and Characterization of Invertebrate Iridoviruses Found in Reptiles and Prey Insects in Europe over the Past Two Decades.</title>
        <authorList>
            <person name="Papp T."/>
            <person name="Marschang R.E."/>
        </authorList>
    </citation>
    <scope>NUCLEOTIDE SEQUENCE</scope>
    <source>
        <strain evidence="1">Liz-CrIV</strain>
    </source>
</reference>
<dbReference type="InterPro" id="IPR027417">
    <property type="entry name" value="P-loop_NTPase"/>
</dbReference>
<dbReference type="Gene3D" id="3.40.50.300">
    <property type="entry name" value="P-loop containing nucleotide triphosphate hydrolases"/>
    <property type="match status" value="1"/>
</dbReference>
<accession>A0A5B8RK88</accession>
<proteinExistence type="predicted"/>
<protein>
    <submittedName>
        <fullName evidence="1">ATPase</fullName>
    </submittedName>
</protein>
<evidence type="ECO:0000313" key="1">
    <source>
        <dbReference type="EMBL" id="QEA08202.1"/>
    </source>
</evidence>